<reference evidence="2 3" key="1">
    <citation type="submission" date="2024-09" db="EMBL/GenBank/DDBJ databases">
        <authorList>
            <person name="D'Angelo T."/>
        </authorList>
    </citation>
    <scope>NUCLEOTIDE SEQUENCE [LARGE SCALE GENOMIC DNA]</scope>
    <source>
        <strain evidence="2">SAG AM-320-E07</strain>
    </source>
</reference>
<sequence>MKYGVVKTPGVALTLAALLVVVSAVGRAPLAEEEWGLLIHKVGGGISVHFLPGIERMSFEGDSLVIESGNGVDAYAAENIERIEFNPRFSGVRDPDEAAALAKHLSILKNMPNPFSPETRIEFDLPAAGWVTLSVYSPNGRLIRKLVNGEREPGSQSVRWDGSDDAGRKAASGVYFYDLVAPGVRESRQMIMLP</sequence>
<dbReference type="Proteomes" id="UP001593833">
    <property type="component" value="Unassembled WGS sequence"/>
</dbReference>
<dbReference type="Gene3D" id="2.60.40.4070">
    <property type="match status" value="1"/>
</dbReference>
<proteinExistence type="predicted"/>
<keyword evidence="3" id="KW-1185">Reference proteome</keyword>
<organism evidence="2 3">
    <name type="scientific">Eiseniibacteriota bacterium</name>
    <dbReference type="NCBI Taxonomy" id="2212470"/>
    <lineage>
        <taxon>Bacteria</taxon>
        <taxon>Candidatus Eiseniibacteriota</taxon>
    </lineage>
</organism>
<feature type="domain" description="FlgD/Vpr Ig-like" evidence="1">
    <location>
        <begin position="125"/>
        <end position="176"/>
    </location>
</feature>
<evidence type="ECO:0000313" key="2">
    <source>
        <dbReference type="EMBL" id="MFC1573153.1"/>
    </source>
</evidence>
<gene>
    <name evidence="2" type="ORF">ACFL6M_06095</name>
</gene>
<dbReference type="Pfam" id="PF13860">
    <property type="entry name" value="FlgD_ig"/>
    <property type="match status" value="1"/>
</dbReference>
<dbReference type="InterPro" id="IPR025965">
    <property type="entry name" value="FlgD/Vpr_Ig-like"/>
</dbReference>
<evidence type="ECO:0000313" key="3">
    <source>
        <dbReference type="Proteomes" id="UP001593833"/>
    </source>
</evidence>
<name>A0ABV6YLF0_UNCEI</name>
<evidence type="ECO:0000259" key="1">
    <source>
        <dbReference type="Pfam" id="PF13860"/>
    </source>
</evidence>
<comment type="caution">
    <text evidence="2">The sequence shown here is derived from an EMBL/GenBank/DDBJ whole genome shotgun (WGS) entry which is preliminary data.</text>
</comment>
<accession>A0ABV6YLF0</accession>
<dbReference type="EMBL" id="JBHPKH010000085">
    <property type="protein sequence ID" value="MFC1573153.1"/>
    <property type="molecule type" value="Genomic_DNA"/>
</dbReference>
<protein>
    <submittedName>
        <fullName evidence="2">FlgD immunoglobulin-like domain containing protein</fullName>
    </submittedName>
</protein>